<feature type="binding site" evidence="9">
    <location>
        <position position="268"/>
    </location>
    <ligand>
        <name>NAD(+)</name>
        <dbReference type="ChEBI" id="CHEBI:57540"/>
    </ligand>
</feature>
<sequence>MHCMDQSRNRRAGSKMGLKTELVILGAGPAGYEAAIHAAQCGMQVVLIEKDQVGGTCLNRGCIPTKSLLYQAHQLRIAAQYAKIEIDGEALRLQKEDTVAKLQKGIAQLIKGNSIQFLHGEAKITGPQTVSVNDETIEAEHILIATGSRTSVPPIPGIELAMTSDQVLQWDRPLPQQAVIIGAGVIGLEFADLLLDLGVGVTLLEAAPRPLIQADREIAQNLQMILKRRGAQLHCGITITQIHENAVDYSEKEKPMRAEGEWIIAATGRKPVLCECAQALAQERGRLITDACGRTSVPTIYAAGDVTSRIQLAHLASAQAINAVDTMLGRSPQFDLNCVPSCLYTHPEAAWVGLSEEEAQAQGLSVIVGKTSTLSNSKSMIEQAPRGFVKLIADAATRQLVGGVIAGAHASDWIGTVAQAVSQHLTIDDCQRVIMAHPTWSEALHEALMDFDQHAIHTLYKRTK</sequence>
<feature type="binding site" evidence="9">
    <location>
        <begin position="182"/>
        <end position="189"/>
    </location>
    <ligand>
        <name>NAD(+)</name>
        <dbReference type="ChEBI" id="CHEBI:57540"/>
    </ligand>
</feature>
<name>A0A412FY89_9FIRM</name>
<feature type="domain" description="FAD/NAD(P)-binding" evidence="13">
    <location>
        <begin position="21"/>
        <end position="320"/>
    </location>
</feature>
<feature type="disulfide bond" description="Redox-active" evidence="10">
    <location>
        <begin position="57"/>
        <end position="62"/>
    </location>
</feature>
<keyword evidence="7 11" id="KW-0676">Redox-active center</keyword>
<dbReference type="PIRSF" id="PIRSF000350">
    <property type="entry name" value="Mercury_reductase_MerA"/>
    <property type="match status" value="1"/>
</dbReference>
<evidence type="ECO:0000256" key="4">
    <source>
        <dbReference type="ARBA" id="ARBA00023002"/>
    </source>
</evidence>
<dbReference type="FunFam" id="3.30.390.30:FF:000001">
    <property type="entry name" value="Dihydrolipoyl dehydrogenase"/>
    <property type="match status" value="1"/>
</dbReference>
<feature type="binding site" evidence="9">
    <location>
        <position position="205"/>
    </location>
    <ligand>
        <name>NAD(+)</name>
        <dbReference type="ChEBI" id="CHEBI:57540"/>
    </ligand>
</feature>
<organism evidence="14 15">
    <name type="scientific">Holdemania filiformis</name>
    <dbReference type="NCBI Taxonomy" id="61171"/>
    <lineage>
        <taxon>Bacteria</taxon>
        <taxon>Bacillati</taxon>
        <taxon>Bacillota</taxon>
        <taxon>Erysipelotrichia</taxon>
        <taxon>Erysipelotrichales</taxon>
        <taxon>Erysipelotrichaceae</taxon>
        <taxon>Holdemania</taxon>
    </lineage>
</organism>
<evidence type="ECO:0000259" key="12">
    <source>
        <dbReference type="Pfam" id="PF02852"/>
    </source>
</evidence>
<dbReference type="GO" id="GO:0050660">
    <property type="term" value="F:flavin adenine dinucleotide binding"/>
    <property type="evidence" value="ECO:0007669"/>
    <property type="project" value="TreeGrafter"/>
</dbReference>
<feature type="binding site" evidence="9">
    <location>
        <position position="66"/>
    </location>
    <ligand>
        <name>FAD</name>
        <dbReference type="ChEBI" id="CHEBI:57692"/>
    </ligand>
</feature>
<keyword evidence="5 9" id="KW-0520">NAD</keyword>
<dbReference type="InterPro" id="IPR050151">
    <property type="entry name" value="Class-I_Pyr_Nuc-Dis_Oxidored"/>
</dbReference>
<evidence type="ECO:0000313" key="14">
    <source>
        <dbReference type="EMBL" id="RGR73103.1"/>
    </source>
</evidence>
<dbReference type="Gene3D" id="3.30.390.30">
    <property type="match status" value="1"/>
</dbReference>
<dbReference type="AlphaFoldDB" id="A0A412FY89"/>
<dbReference type="SUPFAM" id="SSF55424">
    <property type="entry name" value="FAD/NAD-linked reductases, dimerisation (C-terminal) domain"/>
    <property type="match status" value="1"/>
</dbReference>
<feature type="active site" description="Proton acceptor" evidence="8">
    <location>
        <position position="437"/>
    </location>
</feature>
<dbReference type="Proteomes" id="UP000284178">
    <property type="component" value="Unassembled WGS sequence"/>
</dbReference>
<dbReference type="PANTHER" id="PTHR22912:SF151">
    <property type="entry name" value="DIHYDROLIPOYL DEHYDROGENASE, MITOCHONDRIAL"/>
    <property type="match status" value="1"/>
</dbReference>
<evidence type="ECO:0000256" key="5">
    <source>
        <dbReference type="ARBA" id="ARBA00023027"/>
    </source>
</evidence>
<dbReference type="Pfam" id="PF02852">
    <property type="entry name" value="Pyr_redox_dim"/>
    <property type="match status" value="1"/>
</dbReference>
<dbReference type="PANTHER" id="PTHR22912">
    <property type="entry name" value="DISULFIDE OXIDOREDUCTASE"/>
    <property type="match status" value="1"/>
</dbReference>
<dbReference type="InterPro" id="IPR023753">
    <property type="entry name" value="FAD/NAD-binding_dom"/>
</dbReference>
<dbReference type="InterPro" id="IPR036188">
    <property type="entry name" value="FAD/NAD-bd_sf"/>
</dbReference>
<evidence type="ECO:0000256" key="2">
    <source>
        <dbReference type="ARBA" id="ARBA00022630"/>
    </source>
</evidence>
<gene>
    <name evidence="14" type="ORF">DWY25_11120</name>
</gene>
<evidence type="ECO:0000256" key="8">
    <source>
        <dbReference type="PIRSR" id="PIRSR000350-2"/>
    </source>
</evidence>
<proteinExistence type="inferred from homology"/>
<feature type="binding site" evidence="9">
    <location>
        <position position="305"/>
    </location>
    <ligand>
        <name>NAD(+)</name>
        <dbReference type="ChEBI" id="CHEBI:57540"/>
    </ligand>
</feature>
<feature type="binding site" evidence="9">
    <location>
        <begin position="146"/>
        <end position="148"/>
    </location>
    <ligand>
        <name>FAD</name>
        <dbReference type="ChEBI" id="CHEBI:57692"/>
    </ligand>
</feature>
<evidence type="ECO:0000259" key="13">
    <source>
        <dbReference type="Pfam" id="PF07992"/>
    </source>
</evidence>
<protein>
    <submittedName>
        <fullName evidence="14">FAD-dependent oxidoreductase</fullName>
    </submittedName>
</protein>
<keyword evidence="3 9" id="KW-0274">FAD</keyword>
<evidence type="ECO:0000256" key="9">
    <source>
        <dbReference type="PIRSR" id="PIRSR000350-3"/>
    </source>
</evidence>
<comment type="caution">
    <text evidence="14">The sequence shown here is derived from an EMBL/GenBank/DDBJ whole genome shotgun (WGS) entry which is preliminary data.</text>
</comment>
<dbReference type="PRINTS" id="PR00368">
    <property type="entry name" value="FADPNR"/>
</dbReference>
<evidence type="ECO:0000256" key="3">
    <source>
        <dbReference type="ARBA" id="ARBA00022827"/>
    </source>
</evidence>
<evidence type="ECO:0000256" key="6">
    <source>
        <dbReference type="ARBA" id="ARBA00023157"/>
    </source>
</evidence>
<keyword evidence="4 11" id="KW-0560">Oxidoreductase</keyword>
<keyword evidence="6" id="KW-1015">Disulfide bond</keyword>
<dbReference type="EMBL" id="QRUP01000013">
    <property type="protein sequence ID" value="RGR73103.1"/>
    <property type="molecule type" value="Genomic_DNA"/>
</dbReference>
<accession>A0A412FY89</accession>
<feature type="domain" description="Pyridine nucleotide-disulphide oxidoreductase dimerisation" evidence="12">
    <location>
        <begin position="339"/>
        <end position="447"/>
    </location>
</feature>
<dbReference type="PRINTS" id="PR00411">
    <property type="entry name" value="PNDRDTASEI"/>
</dbReference>
<evidence type="ECO:0000313" key="15">
    <source>
        <dbReference type="Proteomes" id="UP000284178"/>
    </source>
</evidence>
<dbReference type="InterPro" id="IPR004099">
    <property type="entry name" value="Pyr_nucl-diS_OxRdtase_dimer"/>
</dbReference>
<evidence type="ECO:0000256" key="7">
    <source>
        <dbReference type="ARBA" id="ARBA00023284"/>
    </source>
</evidence>
<dbReference type="InterPro" id="IPR001100">
    <property type="entry name" value="Pyr_nuc-diS_OxRdtase"/>
</dbReference>
<comment type="similarity">
    <text evidence="1 11">Belongs to the class-I pyridine nucleotide-disulfide oxidoreductase family.</text>
</comment>
<dbReference type="InterPro" id="IPR012999">
    <property type="entry name" value="Pyr_OxRdtase_I_AS"/>
</dbReference>
<dbReference type="GO" id="GO:0004148">
    <property type="term" value="F:dihydrolipoyl dehydrogenase (NADH) activity"/>
    <property type="evidence" value="ECO:0007669"/>
    <property type="project" value="TreeGrafter"/>
</dbReference>
<keyword evidence="9" id="KW-0547">Nucleotide-binding</keyword>
<evidence type="ECO:0000256" key="10">
    <source>
        <dbReference type="PIRSR" id="PIRSR000350-4"/>
    </source>
</evidence>
<dbReference type="InterPro" id="IPR016156">
    <property type="entry name" value="FAD/NAD-linked_Rdtase_dimer_sf"/>
</dbReference>
<dbReference type="GO" id="GO:0006103">
    <property type="term" value="P:2-oxoglutarate metabolic process"/>
    <property type="evidence" value="ECO:0007669"/>
    <property type="project" value="TreeGrafter"/>
</dbReference>
<reference evidence="14 15" key="1">
    <citation type="submission" date="2018-08" db="EMBL/GenBank/DDBJ databases">
        <title>A genome reference for cultivated species of the human gut microbiota.</title>
        <authorList>
            <person name="Zou Y."/>
            <person name="Xue W."/>
            <person name="Luo G."/>
        </authorList>
    </citation>
    <scope>NUCLEOTIDE SEQUENCE [LARGE SCALE GENOMIC DNA]</scope>
    <source>
        <strain evidence="14 15">AF24-29</strain>
    </source>
</reference>
<dbReference type="Pfam" id="PF07992">
    <property type="entry name" value="Pyr_redox_2"/>
    <property type="match status" value="1"/>
</dbReference>
<comment type="cofactor">
    <cofactor evidence="9">
        <name>FAD</name>
        <dbReference type="ChEBI" id="CHEBI:57692"/>
    </cofactor>
    <text evidence="9">Binds 1 FAD per subunit.</text>
</comment>
<evidence type="ECO:0000256" key="1">
    <source>
        <dbReference type="ARBA" id="ARBA00007532"/>
    </source>
</evidence>
<dbReference type="PROSITE" id="PS00076">
    <property type="entry name" value="PYRIDINE_REDOX_1"/>
    <property type="match status" value="1"/>
</dbReference>
<dbReference type="SUPFAM" id="SSF51905">
    <property type="entry name" value="FAD/NAD(P)-binding domain"/>
    <property type="match status" value="1"/>
</dbReference>
<keyword evidence="2 11" id="KW-0285">Flavoprotein</keyword>
<evidence type="ECO:0000256" key="11">
    <source>
        <dbReference type="RuleBase" id="RU003691"/>
    </source>
</evidence>
<keyword evidence="15" id="KW-1185">Reference proteome</keyword>
<dbReference type="Gene3D" id="3.50.50.60">
    <property type="entry name" value="FAD/NAD(P)-binding domain"/>
    <property type="match status" value="2"/>
</dbReference>